<evidence type="ECO:0000313" key="9">
    <source>
        <dbReference type="EMBL" id="GGA87103.1"/>
    </source>
</evidence>
<dbReference type="Pfam" id="PF11893">
    <property type="entry name" value="DUF3413"/>
    <property type="match status" value="1"/>
</dbReference>
<keyword evidence="10" id="KW-1185">Reference proteome</keyword>
<feature type="transmembrane region" description="Helical" evidence="6">
    <location>
        <begin position="57"/>
        <end position="80"/>
    </location>
</feature>
<dbReference type="PIRSF" id="PIRSF004950">
    <property type="entry name" value="Mmb_sulf_HI0842"/>
    <property type="match status" value="1"/>
</dbReference>
<keyword evidence="9" id="KW-0378">Hydrolase</keyword>
<dbReference type="PANTHER" id="PTHR47371:SF3">
    <property type="entry name" value="PHOSPHOGLYCEROL TRANSFERASE I"/>
    <property type="match status" value="1"/>
</dbReference>
<dbReference type="InterPro" id="IPR012159">
    <property type="entry name" value="YejM-like"/>
</dbReference>
<comment type="caution">
    <text evidence="9">The sequence shown here is derived from an EMBL/GenBank/DDBJ whole genome shotgun (WGS) entry which is preliminary data.</text>
</comment>
<feature type="transmembrane region" description="Helical" evidence="6">
    <location>
        <begin position="12"/>
        <end position="37"/>
    </location>
</feature>
<dbReference type="InterPro" id="IPR000917">
    <property type="entry name" value="Sulfatase_N"/>
</dbReference>
<feature type="domain" description="Inner membrane protein YejM N-terminal" evidence="8">
    <location>
        <begin position="4"/>
        <end position="230"/>
    </location>
</feature>
<keyword evidence="3 6" id="KW-0812">Transmembrane</keyword>
<feature type="transmembrane region" description="Helical" evidence="6">
    <location>
        <begin position="87"/>
        <end position="111"/>
    </location>
</feature>
<name>A0A8J2U8W5_9GAMM</name>
<dbReference type="Proteomes" id="UP000619743">
    <property type="component" value="Unassembled WGS sequence"/>
</dbReference>
<keyword evidence="4 6" id="KW-1133">Transmembrane helix</keyword>
<evidence type="ECO:0000313" key="10">
    <source>
        <dbReference type="Proteomes" id="UP000619743"/>
    </source>
</evidence>
<dbReference type="InterPro" id="IPR024588">
    <property type="entry name" value="YejM_N"/>
</dbReference>
<accession>A0A8J2U8W5</accession>
<dbReference type="InterPro" id="IPR017850">
    <property type="entry name" value="Alkaline_phosphatase_core_sf"/>
</dbReference>
<organism evidence="9 10">
    <name type="scientific">Neiella marina</name>
    <dbReference type="NCBI Taxonomy" id="508461"/>
    <lineage>
        <taxon>Bacteria</taxon>
        <taxon>Pseudomonadati</taxon>
        <taxon>Pseudomonadota</taxon>
        <taxon>Gammaproteobacteria</taxon>
        <taxon>Alteromonadales</taxon>
        <taxon>Echinimonadaceae</taxon>
        <taxon>Neiella</taxon>
    </lineage>
</organism>
<gene>
    <name evidence="9" type="ORF">GCM10011369_31470</name>
</gene>
<keyword evidence="5 6" id="KW-0472">Membrane</keyword>
<reference evidence="10" key="1">
    <citation type="journal article" date="2019" name="Int. J. Syst. Evol. Microbiol.">
        <title>The Global Catalogue of Microorganisms (GCM) 10K type strain sequencing project: providing services to taxonomists for standard genome sequencing and annotation.</title>
        <authorList>
            <consortium name="The Broad Institute Genomics Platform"/>
            <consortium name="The Broad Institute Genome Sequencing Center for Infectious Disease"/>
            <person name="Wu L."/>
            <person name="Ma J."/>
        </authorList>
    </citation>
    <scope>NUCLEOTIDE SEQUENCE [LARGE SCALE GENOMIC DNA]</scope>
    <source>
        <strain evidence="10">CGMCC 1.10130</strain>
    </source>
</reference>
<sequence length="603" mass="68102">MLQSNYREKVSTIVGWGHWFTFVNILMAISVGVRYAIAGGWPTNLLDNLYLLTYMMGHFAFLFFAGFVATLFPLAFVVPWWRVYRTLAIIIATFAQSLLLLDCEFYAELGIHSNPLLFELMFNSQSDQLQVVWWKSLAVVLLILVLQIAVANWISRWRESRSRRALGKRLTQVFFSCFFIYNFAHAAADVAGYSGITRQQDFFPLSFPLTAKTTLNKWGISTSDSSSDAELNVRFEYPLVQPTATPDKATNVVIVVVSSLQADMLNSTNMPYTTSLARRSLWANNYFATAKSHDDAMFGILYGIPATYSKLATYAQSKPFLTSWLGDNGYDLALFSTRKIPDSSHLLRDFDEHYVPTQRVNAAIADTATLHHWQKHYEAHQEQPSFHLINLMGVERFATPPGFSNPFQPDLEGVLLLDDEAEMDTLALQNRYKNAVLHTDQLINYVANNIDFDNTILIITSDSGWSSSQIPAQQSRSEILDDVAHVPFIMAGAGISPKVHSSLSSHYDISATLAELLTTDQINSADISSGRSMLGNQTHQWLLLGRQSTFAVVERDRLTLVYKFGDYEIYDNNMQLKPNELLRIAPMANAVREMQRFTGRDTD</sequence>
<evidence type="ECO:0000259" key="8">
    <source>
        <dbReference type="Pfam" id="PF11893"/>
    </source>
</evidence>
<dbReference type="GO" id="GO:0016787">
    <property type="term" value="F:hydrolase activity"/>
    <property type="evidence" value="ECO:0007669"/>
    <property type="project" value="UniProtKB-KW"/>
</dbReference>
<feature type="transmembrane region" description="Helical" evidence="6">
    <location>
        <begin position="173"/>
        <end position="196"/>
    </location>
</feature>
<dbReference type="PANTHER" id="PTHR47371">
    <property type="entry name" value="LIPOTEICHOIC ACID SYNTHASE"/>
    <property type="match status" value="1"/>
</dbReference>
<evidence type="ECO:0000256" key="1">
    <source>
        <dbReference type="ARBA" id="ARBA00004651"/>
    </source>
</evidence>
<keyword evidence="2" id="KW-1003">Cell membrane</keyword>
<dbReference type="AlphaFoldDB" id="A0A8J2U8W5"/>
<dbReference type="RefSeq" id="WP_087507171.1">
    <property type="nucleotide sequence ID" value="NZ_BMDX01000021.1"/>
</dbReference>
<evidence type="ECO:0000256" key="3">
    <source>
        <dbReference type="ARBA" id="ARBA00022692"/>
    </source>
</evidence>
<feature type="domain" description="Sulfatase N-terminal" evidence="7">
    <location>
        <begin position="251"/>
        <end position="517"/>
    </location>
</feature>
<dbReference type="SUPFAM" id="SSF53649">
    <property type="entry name" value="Alkaline phosphatase-like"/>
    <property type="match status" value="1"/>
</dbReference>
<dbReference type="InterPro" id="IPR050448">
    <property type="entry name" value="OpgB/LTA_synthase_biosynth"/>
</dbReference>
<dbReference type="GO" id="GO:0005886">
    <property type="term" value="C:plasma membrane"/>
    <property type="evidence" value="ECO:0007669"/>
    <property type="project" value="UniProtKB-SubCell"/>
</dbReference>
<evidence type="ECO:0000256" key="2">
    <source>
        <dbReference type="ARBA" id="ARBA00022475"/>
    </source>
</evidence>
<evidence type="ECO:0000259" key="7">
    <source>
        <dbReference type="Pfam" id="PF00884"/>
    </source>
</evidence>
<evidence type="ECO:0000256" key="4">
    <source>
        <dbReference type="ARBA" id="ARBA00022989"/>
    </source>
</evidence>
<dbReference type="Pfam" id="PF00884">
    <property type="entry name" value="Sulfatase"/>
    <property type="match status" value="1"/>
</dbReference>
<dbReference type="EMBL" id="BMDX01000021">
    <property type="protein sequence ID" value="GGA87103.1"/>
    <property type="molecule type" value="Genomic_DNA"/>
</dbReference>
<comment type="subcellular location">
    <subcellularLocation>
        <location evidence="1">Cell membrane</location>
        <topology evidence="1">Multi-pass membrane protein</topology>
    </subcellularLocation>
</comment>
<proteinExistence type="predicted"/>
<protein>
    <submittedName>
        <fullName evidence="9">Hydrolase</fullName>
    </submittedName>
</protein>
<evidence type="ECO:0000256" key="6">
    <source>
        <dbReference type="SAM" id="Phobius"/>
    </source>
</evidence>
<evidence type="ECO:0000256" key="5">
    <source>
        <dbReference type="ARBA" id="ARBA00023136"/>
    </source>
</evidence>
<feature type="transmembrane region" description="Helical" evidence="6">
    <location>
        <begin position="131"/>
        <end position="153"/>
    </location>
</feature>
<dbReference type="OrthoDB" id="236686at2"/>
<dbReference type="Gene3D" id="3.40.720.10">
    <property type="entry name" value="Alkaline Phosphatase, subunit A"/>
    <property type="match status" value="1"/>
</dbReference>